<dbReference type="Proteomes" id="UP000024533">
    <property type="component" value="Unassembled WGS sequence"/>
</dbReference>
<dbReference type="SUPFAM" id="SSF53474">
    <property type="entry name" value="alpha/beta-Hydrolases"/>
    <property type="match status" value="1"/>
</dbReference>
<keyword evidence="4" id="KW-0812">Transmembrane</keyword>
<evidence type="ECO:0000256" key="1">
    <source>
        <dbReference type="ARBA" id="ARBA00005964"/>
    </source>
</evidence>
<dbReference type="InterPro" id="IPR050309">
    <property type="entry name" value="Type-B_Carboxylest/Lipase"/>
</dbReference>
<feature type="domain" description="Carboxylesterase type B" evidence="5">
    <location>
        <begin position="49"/>
        <end position="370"/>
    </location>
</feature>
<dbReference type="EMBL" id="AOKY01000072">
    <property type="protein sequence ID" value="KDB27336.1"/>
    <property type="molecule type" value="Genomic_DNA"/>
</dbReference>
<sequence>MHSKSVDRRKMISNFDGRKGLTMISCFQLTTLLLISLLFVPIPVISSPVNTTSGLVIGHASTTRPSVVEYLGIPYANAPVGSLRFAPPVRFVSGTPFEAANFTPSKSIRYPNGTTLQQIIIANFASQNVMPQSEDCLKLNVWAKDTSRNKKPVLLWIHGGRFSLGSTNNPFYQGQYIADKEDIIVVSMNYRLNVFGYPGAPGLPRNIALLDQRMAIEWVRDNIAAFGGDPGRITLVGHSAGGVMADYYTYNHIEDPIVHAVVPMSGTAISFLPNTPEQAEKYWYTLSEVLGCGSSGDTLPCVRSKPATDVLAAVAKVPPEPSNLLPQPVFHPTIDEKLVFSNYEERAAKGMFAKIPYLIGNGDYEAGYYKISAYALNITTISEKAWHLFNLAGFTCPNAREASYRTAMGVPTWRYMYFGEWPNSILFPGSGSYHGSDVAQLFGTAEDVSNGTANTETEAKFSAYMMHAFAAFAADPRKGLSKLGWPRYRINGRGKTLIGLAIRNRPRAAYLPPLFSDKDCPLVGTNTSYAHGGF</sequence>
<accession>A0A059JHH3</accession>
<comment type="similarity">
    <text evidence="1 3">Belongs to the type-B carboxylesterase/lipase family.</text>
</comment>
<dbReference type="InterPro" id="IPR019826">
    <property type="entry name" value="Carboxylesterase_B_AS"/>
</dbReference>
<name>A0A059JHH3_TRIIM</name>
<dbReference type="OMA" id="HEDGWYR"/>
<dbReference type="Gene3D" id="3.40.50.1820">
    <property type="entry name" value="alpha/beta hydrolase"/>
    <property type="match status" value="1"/>
</dbReference>
<dbReference type="Pfam" id="PF00135">
    <property type="entry name" value="COesterase"/>
    <property type="match status" value="1"/>
</dbReference>
<dbReference type="PROSITE" id="PS00122">
    <property type="entry name" value="CARBOXYLESTERASE_B_1"/>
    <property type="match status" value="1"/>
</dbReference>
<keyword evidence="7" id="KW-1185">Reference proteome</keyword>
<dbReference type="PANTHER" id="PTHR11559">
    <property type="entry name" value="CARBOXYLESTERASE"/>
    <property type="match status" value="1"/>
</dbReference>
<evidence type="ECO:0000313" key="7">
    <source>
        <dbReference type="Proteomes" id="UP000024533"/>
    </source>
</evidence>
<feature type="transmembrane region" description="Helical" evidence="4">
    <location>
        <begin position="21"/>
        <end position="42"/>
    </location>
</feature>
<dbReference type="EC" id="3.1.1.-" evidence="3"/>
<keyword evidence="2 3" id="KW-0378">Hydrolase</keyword>
<keyword evidence="4" id="KW-0472">Membrane</keyword>
<dbReference type="AlphaFoldDB" id="A0A059JHH3"/>
<evidence type="ECO:0000259" key="5">
    <source>
        <dbReference type="Pfam" id="PF00135"/>
    </source>
</evidence>
<dbReference type="HOGENOM" id="CLU_006586_15_2_1"/>
<dbReference type="GO" id="GO:0016787">
    <property type="term" value="F:hydrolase activity"/>
    <property type="evidence" value="ECO:0007669"/>
    <property type="project" value="UniProtKB-KW"/>
</dbReference>
<dbReference type="STRING" id="1215338.A0A059JHH3"/>
<evidence type="ECO:0000313" key="6">
    <source>
        <dbReference type="EMBL" id="KDB27336.1"/>
    </source>
</evidence>
<dbReference type="InterPro" id="IPR002018">
    <property type="entry name" value="CarbesteraseB"/>
</dbReference>
<organism evidence="6 7">
    <name type="scientific">Trichophyton interdigitale (strain MR816)</name>
    <dbReference type="NCBI Taxonomy" id="1215338"/>
    <lineage>
        <taxon>Eukaryota</taxon>
        <taxon>Fungi</taxon>
        <taxon>Dikarya</taxon>
        <taxon>Ascomycota</taxon>
        <taxon>Pezizomycotina</taxon>
        <taxon>Eurotiomycetes</taxon>
        <taxon>Eurotiomycetidae</taxon>
        <taxon>Onygenales</taxon>
        <taxon>Arthrodermataceae</taxon>
        <taxon>Trichophyton</taxon>
    </lineage>
</organism>
<dbReference type="OrthoDB" id="408631at2759"/>
<evidence type="ECO:0000256" key="2">
    <source>
        <dbReference type="ARBA" id="ARBA00022801"/>
    </source>
</evidence>
<reference evidence="6 7" key="1">
    <citation type="submission" date="2014-02" db="EMBL/GenBank/DDBJ databases">
        <title>The Genome Sequence of Trichophyton interdigitale MR816.</title>
        <authorList>
            <consortium name="The Broad Institute Genomics Platform"/>
            <person name="Cuomo C.A."/>
            <person name="White T.C."/>
            <person name="Graser Y."/>
            <person name="Martinez-Rossi N."/>
            <person name="Heitman J."/>
            <person name="Young S.K."/>
            <person name="Zeng Q."/>
            <person name="Gargeya S."/>
            <person name="Abouelleil A."/>
            <person name="Alvarado L."/>
            <person name="Chapman S.B."/>
            <person name="Gainer-Dewar J."/>
            <person name="Goldberg J."/>
            <person name="Griggs A."/>
            <person name="Gujja S."/>
            <person name="Hansen M."/>
            <person name="Howarth C."/>
            <person name="Imamovic A."/>
            <person name="Larimer J."/>
            <person name="Martinez D."/>
            <person name="Murphy C."/>
            <person name="Pearson M.D."/>
            <person name="Persinoti G."/>
            <person name="Poon T."/>
            <person name="Priest M."/>
            <person name="Roberts A.D."/>
            <person name="Saif S."/>
            <person name="Shea T.D."/>
            <person name="Sykes S.N."/>
            <person name="Wortman J."/>
            <person name="Nusbaum C."/>
            <person name="Birren B."/>
        </authorList>
    </citation>
    <scope>NUCLEOTIDE SEQUENCE [LARGE SCALE GENOMIC DNA]</scope>
    <source>
        <strain evidence="6 7">MR816</strain>
    </source>
</reference>
<comment type="caution">
    <text evidence="6">The sequence shown here is derived from an EMBL/GenBank/DDBJ whole genome shotgun (WGS) entry which is preliminary data.</text>
</comment>
<dbReference type="ESTHER" id="triec-f2prv2">
    <property type="family name" value="Fungal_carboxylesterase_lipase"/>
</dbReference>
<evidence type="ECO:0000256" key="4">
    <source>
        <dbReference type="SAM" id="Phobius"/>
    </source>
</evidence>
<proteinExistence type="inferred from homology"/>
<dbReference type="InterPro" id="IPR029058">
    <property type="entry name" value="AB_hydrolase_fold"/>
</dbReference>
<gene>
    <name evidence="6" type="ORF">H109_00911</name>
</gene>
<evidence type="ECO:0000256" key="3">
    <source>
        <dbReference type="RuleBase" id="RU361235"/>
    </source>
</evidence>
<keyword evidence="4" id="KW-1133">Transmembrane helix</keyword>
<protein>
    <recommendedName>
        <fullName evidence="3">Carboxylic ester hydrolase</fullName>
        <ecNumber evidence="3">3.1.1.-</ecNumber>
    </recommendedName>
</protein>